<comment type="similarity">
    <text evidence="1">Belongs to the WXG100 family.</text>
</comment>
<dbReference type="InterPro" id="IPR036689">
    <property type="entry name" value="ESAT-6-like_sf"/>
</dbReference>
<keyword evidence="3" id="KW-1185">Reference proteome</keyword>
<protein>
    <recommendedName>
        <fullName evidence="1">ESAT-6-like protein</fullName>
    </recommendedName>
</protein>
<name>A0A1I2HLD0_9ACTN</name>
<dbReference type="SUPFAM" id="SSF140453">
    <property type="entry name" value="EsxAB dimer-like"/>
    <property type="match status" value="1"/>
</dbReference>
<dbReference type="Proteomes" id="UP000199645">
    <property type="component" value="Unassembled WGS sequence"/>
</dbReference>
<sequence>MSNYTFDFVQADAVLTDMNNINKRIQTSIDEMESTVEASLKDWTGAAREQYAISKVAWNNAADNMVLYLEQARQTLLTISDNYGSTEKRHAMIWNDVRGG</sequence>
<dbReference type="NCBIfam" id="TIGR03930">
    <property type="entry name" value="WXG100_ESAT6"/>
    <property type="match status" value="1"/>
</dbReference>
<dbReference type="Gene3D" id="1.10.287.1060">
    <property type="entry name" value="ESAT-6-like"/>
    <property type="match status" value="1"/>
</dbReference>
<evidence type="ECO:0000256" key="1">
    <source>
        <dbReference type="RuleBase" id="RU362001"/>
    </source>
</evidence>
<dbReference type="STRING" id="35752.SAMN05421541_108206"/>
<evidence type="ECO:0000313" key="3">
    <source>
        <dbReference type="Proteomes" id="UP000199645"/>
    </source>
</evidence>
<dbReference type="EMBL" id="FONV01000008">
    <property type="protein sequence ID" value="SFF29201.1"/>
    <property type="molecule type" value="Genomic_DNA"/>
</dbReference>
<dbReference type="InterPro" id="IPR010310">
    <property type="entry name" value="T7SS_ESAT-6-like"/>
</dbReference>
<dbReference type="RefSeq" id="WP_093617056.1">
    <property type="nucleotide sequence ID" value="NZ_BOMT01000105.1"/>
</dbReference>
<dbReference type="Pfam" id="PF06013">
    <property type="entry name" value="WXG100"/>
    <property type="match status" value="1"/>
</dbReference>
<gene>
    <name evidence="2" type="ORF">SAMN05421541_108206</name>
</gene>
<dbReference type="OrthoDB" id="3387628at2"/>
<evidence type="ECO:0000313" key="2">
    <source>
        <dbReference type="EMBL" id="SFF29201.1"/>
    </source>
</evidence>
<dbReference type="AlphaFoldDB" id="A0A1I2HLD0"/>
<reference evidence="2 3" key="1">
    <citation type="submission" date="2016-10" db="EMBL/GenBank/DDBJ databases">
        <authorList>
            <person name="de Groot N.N."/>
        </authorList>
    </citation>
    <scope>NUCLEOTIDE SEQUENCE [LARGE SCALE GENOMIC DNA]</scope>
    <source>
        <strain evidence="2 3">DSM 43019</strain>
    </source>
</reference>
<accession>A0A1I2HLD0</accession>
<organism evidence="2 3">
    <name type="scientific">Actinoplanes philippinensis</name>
    <dbReference type="NCBI Taxonomy" id="35752"/>
    <lineage>
        <taxon>Bacteria</taxon>
        <taxon>Bacillati</taxon>
        <taxon>Actinomycetota</taxon>
        <taxon>Actinomycetes</taxon>
        <taxon>Micromonosporales</taxon>
        <taxon>Micromonosporaceae</taxon>
        <taxon>Actinoplanes</taxon>
    </lineage>
</organism>
<proteinExistence type="inferred from homology"/>